<dbReference type="EMBL" id="BOQN01000007">
    <property type="protein sequence ID" value="GIM88796.1"/>
    <property type="molecule type" value="Genomic_DNA"/>
</dbReference>
<proteinExistence type="predicted"/>
<dbReference type="AlphaFoldDB" id="A0A919T750"/>
<evidence type="ECO:0000313" key="2">
    <source>
        <dbReference type="Proteomes" id="UP000677082"/>
    </source>
</evidence>
<name>A0A919T750_9ACTN</name>
<dbReference type="Proteomes" id="UP000677082">
    <property type="component" value="Unassembled WGS sequence"/>
</dbReference>
<evidence type="ECO:0000313" key="1">
    <source>
        <dbReference type="EMBL" id="GIM88796.1"/>
    </source>
</evidence>
<organism evidence="1 2">
    <name type="scientific">Paractinoplanes toevensis</name>
    <dbReference type="NCBI Taxonomy" id="571911"/>
    <lineage>
        <taxon>Bacteria</taxon>
        <taxon>Bacillati</taxon>
        <taxon>Actinomycetota</taxon>
        <taxon>Actinomycetes</taxon>
        <taxon>Micromonosporales</taxon>
        <taxon>Micromonosporaceae</taxon>
        <taxon>Paractinoplanes</taxon>
    </lineage>
</organism>
<protein>
    <submittedName>
        <fullName evidence="1">Uncharacterized protein</fullName>
    </submittedName>
</protein>
<sequence length="77" mass="8474">MSETQAVNMADIVHVLRLARDGWPEGCTWETYGFAAAVWHGYLGGRGEEEVTLTDEGRAFLAKFGRLYPEEAGRAVG</sequence>
<comment type="caution">
    <text evidence="1">The sequence shown here is derived from an EMBL/GenBank/DDBJ whole genome shotgun (WGS) entry which is preliminary data.</text>
</comment>
<gene>
    <name evidence="1" type="ORF">Ato02nite_005890</name>
</gene>
<dbReference type="RefSeq" id="WP_213004778.1">
    <property type="nucleotide sequence ID" value="NZ_BOQN01000007.1"/>
</dbReference>
<keyword evidence="2" id="KW-1185">Reference proteome</keyword>
<reference evidence="1 2" key="1">
    <citation type="submission" date="2021-03" db="EMBL/GenBank/DDBJ databases">
        <title>Whole genome shotgun sequence of Actinoplanes toevensis NBRC 105298.</title>
        <authorList>
            <person name="Komaki H."/>
            <person name="Tamura T."/>
        </authorList>
    </citation>
    <scope>NUCLEOTIDE SEQUENCE [LARGE SCALE GENOMIC DNA]</scope>
    <source>
        <strain evidence="1 2">NBRC 105298</strain>
    </source>
</reference>
<accession>A0A919T750</accession>